<keyword evidence="2" id="KW-0378">Hydrolase</keyword>
<dbReference type="GO" id="GO:0040029">
    <property type="term" value="P:epigenetic regulation of gene expression"/>
    <property type="evidence" value="ECO:0007669"/>
    <property type="project" value="TreeGrafter"/>
</dbReference>
<proteinExistence type="inferred from homology"/>
<dbReference type="PANTHER" id="PTHR10625">
    <property type="entry name" value="HISTONE DEACETYLASE HDAC1-RELATED"/>
    <property type="match status" value="1"/>
</dbReference>
<dbReference type="InterPro" id="IPR044150">
    <property type="entry name" value="HDAC_classIV"/>
</dbReference>
<dbReference type="OrthoDB" id="9808367at2"/>
<dbReference type="GO" id="GO:0016787">
    <property type="term" value="F:hydrolase activity"/>
    <property type="evidence" value="ECO:0007669"/>
    <property type="project" value="UniProtKB-KW"/>
</dbReference>
<keyword evidence="5" id="KW-1185">Reference proteome</keyword>
<name>A0A4Y3HTC7_9VIBR</name>
<gene>
    <name evidence="4" type="ORF">VIN01S_12170</name>
</gene>
<protein>
    <submittedName>
        <fullName evidence="4">Histone deacetylase</fullName>
    </submittedName>
</protein>
<dbReference type="GO" id="GO:0004407">
    <property type="term" value="F:histone deacetylase activity"/>
    <property type="evidence" value="ECO:0007669"/>
    <property type="project" value="InterPro"/>
</dbReference>
<dbReference type="InterPro" id="IPR000286">
    <property type="entry name" value="HDACs"/>
</dbReference>
<dbReference type="InterPro" id="IPR023801">
    <property type="entry name" value="His_deacetylse_dom"/>
</dbReference>
<sequence>MLPLIYHPIYSDLPLPEGHRYPIMKYKLLYDAVNIEIQQREFDLKHVCFFLPRPMPIDVIAQCHDSDYINQLATGDLPAPKMRRIGFPWSEQLIKRTLTSTSGTVITAQKAIEEGIAIHLSGGYHHAHANYGSGFCLFNDLVVAANEALKHVDVDSVMIIDSDVHQGDGTATLCAENPDITTVSFHCDKNFPARKPNSDIDVALAKGTTGEEFLASFTSVVEMAVNLYRPDLILYDAGVDIHEGDELGFLAVSTEAIYQRDRFMLEFATQRNIPIAAVVGGGYRSNHRDLVPIHMQLFKAAFDLL</sequence>
<dbReference type="PANTHER" id="PTHR10625:SF19">
    <property type="entry name" value="HISTONE DEACETYLASE 12"/>
    <property type="match status" value="1"/>
</dbReference>
<evidence type="ECO:0000313" key="5">
    <source>
        <dbReference type="Proteomes" id="UP000318717"/>
    </source>
</evidence>
<dbReference type="RefSeq" id="WP_141344802.1">
    <property type="nucleotide sequence ID" value="NZ_BJLF01000004.1"/>
</dbReference>
<comment type="similarity">
    <text evidence="1">Belongs to the histone deacetylase family.</text>
</comment>
<organism evidence="4 5">
    <name type="scientific">Vibrio inusitatus NBRC 102082</name>
    <dbReference type="NCBI Taxonomy" id="1219070"/>
    <lineage>
        <taxon>Bacteria</taxon>
        <taxon>Pseudomonadati</taxon>
        <taxon>Pseudomonadota</taxon>
        <taxon>Gammaproteobacteria</taxon>
        <taxon>Vibrionales</taxon>
        <taxon>Vibrionaceae</taxon>
        <taxon>Vibrio</taxon>
    </lineage>
</organism>
<dbReference type="InterPro" id="IPR037138">
    <property type="entry name" value="His_deacetylse_dom_sf"/>
</dbReference>
<feature type="domain" description="Histone deacetylase" evidence="3">
    <location>
        <begin position="44"/>
        <end position="286"/>
    </location>
</feature>
<dbReference type="Proteomes" id="UP000318717">
    <property type="component" value="Unassembled WGS sequence"/>
</dbReference>
<dbReference type="CDD" id="cd09993">
    <property type="entry name" value="HDAC_classIV"/>
    <property type="match status" value="1"/>
</dbReference>
<dbReference type="PRINTS" id="PR01270">
    <property type="entry name" value="HDASUPER"/>
</dbReference>
<dbReference type="InterPro" id="IPR023696">
    <property type="entry name" value="Ureohydrolase_dom_sf"/>
</dbReference>
<dbReference type="SUPFAM" id="SSF52768">
    <property type="entry name" value="Arginase/deacetylase"/>
    <property type="match status" value="1"/>
</dbReference>
<dbReference type="Gene3D" id="3.40.800.20">
    <property type="entry name" value="Histone deacetylase domain"/>
    <property type="match status" value="1"/>
</dbReference>
<evidence type="ECO:0000256" key="2">
    <source>
        <dbReference type="ARBA" id="ARBA00022801"/>
    </source>
</evidence>
<reference evidence="4 5" key="1">
    <citation type="submission" date="2019-06" db="EMBL/GenBank/DDBJ databases">
        <title>Whole genome shotgun sequence of Vibrio inusitatus NBRC 102082.</title>
        <authorList>
            <person name="Hosoyama A."/>
            <person name="Uohara A."/>
            <person name="Ohji S."/>
            <person name="Ichikawa N."/>
        </authorList>
    </citation>
    <scope>NUCLEOTIDE SEQUENCE [LARGE SCALE GENOMIC DNA]</scope>
    <source>
        <strain evidence="4 5">NBRC 102082</strain>
    </source>
</reference>
<comment type="caution">
    <text evidence="4">The sequence shown here is derived from an EMBL/GenBank/DDBJ whole genome shotgun (WGS) entry which is preliminary data.</text>
</comment>
<accession>A0A4Y3HTC7</accession>
<dbReference type="AlphaFoldDB" id="A0A4Y3HTC7"/>
<evidence type="ECO:0000259" key="3">
    <source>
        <dbReference type="Pfam" id="PF00850"/>
    </source>
</evidence>
<dbReference type="Pfam" id="PF00850">
    <property type="entry name" value="Hist_deacetyl"/>
    <property type="match status" value="1"/>
</dbReference>
<evidence type="ECO:0000313" key="4">
    <source>
        <dbReference type="EMBL" id="GEA50413.1"/>
    </source>
</evidence>
<dbReference type="EMBL" id="BJLF01000004">
    <property type="protein sequence ID" value="GEA50413.1"/>
    <property type="molecule type" value="Genomic_DNA"/>
</dbReference>
<evidence type="ECO:0000256" key="1">
    <source>
        <dbReference type="ARBA" id="ARBA00005947"/>
    </source>
</evidence>